<dbReference type="GO" id="GO:0005975">
    <property type="term" value="P:carbohydrate metabolic process"/>
    <property type="evidence" value="ECO:0007669"/>
    <property type="project" value="InterPro"/>
</dbReference>
<dbReference type="OrthoDB" id="9758855at2"/>
<dbReference type="InterPro" id="IPR005194">
    <property type="entry name" value="Glyco_hydro_65_C"/>
</dbReference>
<dbReference type="PANTHER" id="PTHR11051:SF13">
    <property type="entry name" value="GLYCOSYL TRANSFERASE"/>
    <property type="match status" value="1"/>
</dbReference>
<dbReference type="InterPro" id="IPR008928">
    <property type="entry name" value="6-hairpin_glycosidase_sf"/>
</dbReference>
<keyword evidence="8" id="KW-1185">Reference proteome</keyword>
<dbReference type="Pfam" id="PF03633">
    <property type="entry name" value="Glyco_hydro_65C"/>
    <property type="match status" value="1"/>
</dbReference>
<evidence type="ECO:0000259" key="5">
    <source>
        <dbReference type="Pfam" id="PF03633"/>
    </source>
</evidence>
<evidence type="ECO:0000256" key="3">
    <source>
        <dbReference type="PIRSR" id="PIRSR036289-51"/>
    </source>
</evidence>
<dbReference type="Gene3D" id="2.70.98.40">
    <property type="entry name" value="Glycoside hydrolase, family 65, N-terminal domain"/>
    <property type="match status" value="1"/>
</dbReference>
<dbReference type="SUPFAM" id="SSF48208">
    <property type="entry name" value="Six-hairpin glycosidases"/>
    <property type="match status" value="1"/>
</dbReference>
<feature type="binding site" evidence="3">
    <location>
        <begin position="603"/>
        <end position="604"/>
    </location>
    <ligand>
        <name>substrate</name>
    </ligand>
</feature>
<feature type="binding site" evidence="3">
    <location>
        <begin position="363"/>
        <end position="364"/>
    </location>
    <ligand>
        <name>substrate</name>
    </ligand>
</feature>
<accession>A0A0K9GVA3</accession>
<dbReference type="Proteomes" id="UP000037146">
    <property type="component" value="Unassembled WGS sequence"/>
</dbReference>
<dbReference type="STRING" id="1679170.AC625_12340"/>
<dbReference type="PANTHER" id="PTHR11051">
    <property type="entry name" value="GLYCOSYL HYDROLASE-RELATED"/>
    <property type="match status" value="1"/>
</dbReference>
<dbReference type="PATRIC" id="fig|1679170.3.peg.2810"/>
<dbReference type="Pfam" id="PF03632">
    <property type="entry name" value="Glyco_hydro_65m"/>
    <property type="match status" value="1"/>
</dbReference>
<evidence type="ECO:0000313" key="8">
    <source>
        <dbReference type="Proteomes" id="UP000037146"/>
    </source>
</evidence>
<dbReference type="InterPro" id="IPR037018">
    <property type="entry name" value="GH65_N"/>
</dbReference>
<dbReference type="AlphaFoldDB" id="A0A0K9GVA3"/>
<dbReference type="SUPFAM" id="SSF74650">
    <property type="entry name" value="Galactose mutarotase-like"/>
    <property type="match status" value="1"/>
</dbReference>
<dbReference type="GO" id="GO:0016757">
    <property type="term" value="F:glycosyltransferase activity"/>
    <property type="evidence" value="ECO:0007669"/>
    <property type="project" value="UniProtKB-ARBA"/>
</dbReference>
<organism evidence="7 8">
    <name type="scientific">Peribacillus loiseleuriae</name>
    <dbReference type="NCBI Taxonomy" id="1679170"/>
    <lineage>
        <taxon>Bacteria</taxon>
        <taxon>Bacillati</taxon>
        <taxon>Bacillota</taxon>
        <taxon>Bacilli</taxon>
        <taxon>Bacillales</taxon>
        <taxon>Bacillaceae</taxon>
        <taxon>Peribacillus</taxon>
    </lineage>
</organism>
<keyword evidence="7" id="KW-0378">Hydrolase</keyword>
<dbReference type="Gene3D" id="1.50.10.10">
    <property type="match status" value="1"/>
</dbReference>
<dbReference type="GO" id="GO:0004553">
    <property type="term" value="F:hydrolase activity, hydrolyzing O-glycosyl compounds"/>
    <property type="evidence" value="ECO:0007669"/>
    <property type="project" value="TreeGrafter"/>
</dbReference>
<protein>
    <submittedName>
        <fullName evidence="7">Glycosyl hydrolase</fullName>
    </submittedName>
</protein>
<gene>
    <name evidence="7" type="ORF">AC625_12340</name>
</gene>
<evidence type="ECO:0000313" key="7">
    <source>
        <dbReference type="EMBL" id="KMY50192.1"/>
    </source>
</evidence>
<proteinExistence type="inferred from homology"/>
<feature type="active site" description="Proton donor" evidence="2">
    <location>
        <position position="493"/>
    </location>
</feature>
<dbReference type="InterPro" id="IPR005196">
    <property type="entry name" value="Glyco_hydro_65_N"/>
</dbReference>
<feature type="domain" description="Glycoside hydrolase family 65 C-terminal" evidence="5">
    <location>
        <begin position="700"/>
        <end position="759"/>
    </location>
</feature>
<dbReference type="PIRSF" id="PIRSF036289">
    <property type="entry name" value="Glycosyl_hydrolase_malt_phosph"/>
    <property type="match status" value="1"/>
</dbReference>
<evidence type="ECO:0000256" key="2">
    <source>
        <dbReference type="PIRSR" id="PIRSR036289-50"/>
    </source>
</evidence>
<dbReference type="GO" id="GO:0030246">
    <property type="term" value="F:carbohydrate binding"/>
    <property type="evidence" value="ECO:0007669"/>
    <property type="project" value="InterPro"/>
</dbReference>
<dbReference type="Pfam" id="PF03636">
    <property type="entry name" value="Glyco_hydro_65N"/>
    <property type="match status" value="1"/>
</dbReference>
<reference evidence="8" key="1">
    <citation type="submission" date="2015-07" db="EMBL/GenBank/DDBJ databases">
        <title>Genome sequencing project for genomic taxonomy and phylogenomics of Bacillus-like bacteria.</title>
        <authorList>
            <person name="Liu B."/>
            <person name="Wang J."/>
            <person name="Zhu Y."/>
            <person name="Liu G."/>
            <person name="Chen Q."/>
            <person name="Chen Z."/>
            <person name="Lan J."/>
            <person name="Che J."/>
            <person name="Ge C."/>
            <person name="Shi H."/>
            <person name="Pan Z."/>
            <person name="Liu X."/>
        </authorList>
    </citation>
    <scope>NUCLEOTIDE SEQUENCE [LARGE SCALE GENOMIC DNA]</scope>
    <source>
        <strain evidence="8">FJAT-27997</strain>
    </source>
</reference>
<dbReference type="InterPro" id="IPR005195">
    <property type="entry name" value="Glyco_hydro_65_M"/>
</dbReference>
<evidence type="ECO:0000259" key="6">
    <source>
        <dbReference type="Pfam" id="PF03636"/>
    </source>
</evidence>
<dbReference type="Gene3D" id="2.60.420.10">
    <property type="entry name" value="Maltose phosphorylase, domain 3"/>
    <property type="match status" value="1"/>
</dbReference>
<evidence type="ECO:0000259" key="4">
    <source>
        <dbReference type="Pfam" id="PF03632"/>
    </source>
</evidence>
<comment type="similarity">
    <text evidence="1">Belongs to the glycosyl hydrolase 65 family.</text>
</comment>
<dbReference type="InterPro" id="IPR011013">
    <property type="entry name" value="Gal_mutarotase_sf_dom"/>
</dbReference>
<feature type="domain" description="Glycoside hydrolase family 65 N-terminal" evidence="6">
    <location>
        <begin position="13"/>
        <end position="266"/>
    </location>
</feature>
<name>A0A0K9GVA3_9BACI</name>
<sequence>MNQFSNENSALIEQTVDKETIKFHETLFTLSNGHIGIRGSLEESDLDWDYAENIGTYVNGYFEKAPIQYGEWAYGYAKNHQTICKLPNSHLISFSIDGEWFNLGTGTTTNHQRTLDLQQGLLIRTFTWESSNGKKVDARIERLVSYDFPELLLVSYQLTPLNFDGEIVFQNKVQRTLKEVADSDDPRVASGHGKQIATKAVDTKGLPMMLVSTLNSHLHIWCTAKAIVGMGRTTKQETTLQDEAIMTTTAFEAKAGKPIQLVVVAGYGDKFNEESKKEHFAEKLEQVIQEASRLGYEEIKHMHISNMANFWRGSDVQLAGDDQLQLGLRFNLFHLNQAAGRDGLTNIAAKGLTGDGYEGHYFWDTEMYMLPFFIYTQPNVARQLLSYRHSILPKARERARDLGVEQGALYAWRTIDGEECSAYYPAGTAQFHINADIAHGVKVYYEATQDADFMRKHGLEILIETARFWVTFGDFIPEKGNHFCLNGVTGPDEYTAIVNNNYYTNLMAKHNLLFAANMVNHYQEDLAFEGLSKRLNFDLQEVEKWQEAGNQMYLPYDEERKLTKQDDSFFDKAVWNFENTPREKYPLLLHYHPLTIYRYQVNKQADTVLAAFLYGEDFALEQKKRDYHYYEKITTHDSSLSHSVFGMMASEIGEKEKAYKYFMNTALMDLNDMQKNTKDGIHAANMGGTWMSLIYGFAGMKVVNNQLGFSPRIPEQWGKLSFQVYFHNQLIRIEMTHDVTEYRLLEGESLELFHQGGKLLLNTNHLVIIEN</sequence>
<comment type="caution">
    <text evidence="7">The sequence shown here is derived from an EMBL/GenBank/DDBJ whole genome shotgun (WGS) entry which is preliminary data.</text>
</comment>
<evidence type="ECO:0000256" key="1">
    <source>
        <dbReference type="ARBA" id="ARBA00006768"/>
    </source>
</evidence>
<dbReference type="RefSeq" id="WP_049681539.1">
    <property type="nucleotide sequence ID" value="NZ_LFZW01000001.1"/>
</dbReference>
<dbReference type="InterPro" id="IPR017045">
    <property type="entry name" value="Malt_Pase/Glycosyl_Hdrlase"/>
</dbReference>
<feature type="domain" description="Glycoside hydrolase family 65 central catalytic" evidence="4">
    <location>
        <begin position="329"/>
        <end position="691"/>
    </location>
</feature>
<dbReference type="EMBL" id="LFZW01000001">
    <property type="protein sequence ID" value="KMY50192.1"/>
    <property type="molecule type" value="Genomic_DNA"/>
</dbReference>
<dbReference type="InterPro" id="IPR012341">
    <property type="entry name" value="6hp_glycosidase-like_sf"/>
</dbReference>